<keyword evidence="8" id="KW-0119">Carbohydrate metabolism</keyword>
<keyword evidence="6" id="KW-0479">Metal-binding</keyword>
<dbReference type="NCBIfam" id="TIGR00209">
    <property type="entry name" value="galT_1"/>
    <property type="match status" value="2"/>
</dbReference>
<dbReference type="InterPro" id="IPR036265">
    <property type="entry name" value="HIT-like_sf"/>
</dbReference>
<sequence>MSEDAQDFDPSSHPHRRVNPLTGEHVLVSPHRMKRPWQGQVEPPQSAELPQYDPKCYLCPGNERAGGQRNDEYEETMTFVNDFAAVLPPPMPLNPKPSHPLLTAQPVQGACDVLIFHPRHDLTLARLPIDAIQSVIRQWCRIYASRGSQEGIDLVLVCCAFPARDRTQKFEQLCDVNKSIRPSSTGPRERACLLCDYVHHEVGLEEHESRVITKNAHWVALVPWWAVWPFEVLVLPYKRHVPSLLHLQDDERLAFAEILSSVTKRYDNLFQCPFAYSMGIHQRPIPPVKDLDPDVPIQGDVEDEGDLAHLHVHFAPPLLRSASVRKFLVGFELMAEPQRDLTPEQGAIRLRACSEIHYLDREEPQQESSKRTNPCELM</sequence>
<evidence type="ECO:0000256" key="6">
    <source>
        <dbReference type="ARBA" id="ARBA00022723"/>
    </source>
</evidence>
<accession>A0AAD5YBQ3</accession>
<evidence type="ECO:0000256" key="1">
    <source>
        <dbReference type="ARBA" id="ARBA00001947"/>
    </source>
</evidence>
<organism evidence="12 13">
    <name type="scientific">Meripilus lineatus</name>
    <dbReference type="NCBI Taxonomy" id="2056292"/>
    <lineage>
        <taxon>Eukaryota</taxon>
        <taxon>Fungi</taxon>
        <taxon>Dikarya</taxon>
        <taxon>Basidiomycota</taxon>
        <taxon>Agaricomycotina</taxon>
        <taxon>Agaricomycetes</taxon>
        <taxon>Polyporales</taxon>
        <taxon>Meripilaceae</taxon>
        <taxon>Meripilus</taxon>
    </lineage>
</organism>
<dbReference type="Proteomes" id="UP001212997">
    <property type="component" value="Unassembled WGS sequence"/>
</dbReference>
<evidence type="ECO:0000256" key="2">
    <source>
        <dbReference type="ARBA" id="ARBA00010951"/>
    </source>
</evidence>
<name>A0AAD5YBQ3_9APHY</name>
<comment type="caution">
    <text evidence="12">The sequence shown here is derived from an EMBL/GenBank/DDBJ whole genome shotgun (WGS) entry which is preliminary data.</text>
</comment>
<dbReference type="Pfam" id="PF02744">
    <property type="entry name" value="GalP_UDP_tr_C"/>
    <property type="match status" value="1"/>
</dbReference>
<dbReference type="GO" id="GO:0008108">
    <property type="term" value="F:UDP-glucose:hexose-1-phosphate uridylyltransferase activity"/>
    <property type="evidence" value="ECO:0007669"/>
    <property type="project" value="InterPro"/>
</dbReference>
<feature type="region of interest" description="Disordered" evidence="9">
    <location>
        <begin position="1"/>
        <end position="22"/>
    </location>
</feature>
<dbReference type="GO" id="GO:0005737">
    <property type="term" value="C:cytoplasm"/>
    <property type="evidence" value="ECO:0007669"/>
    <property type="project" value="TreeGrafter"/>
</dbReference>
<keyword evidence="4" id="KW-0808">Transferase</keyword>
<dbReference type="Pfam" id="PF01087">
    <property type="entry name" value="GalP_UDP_transf"/>
    <property type="match status" value="1"/>
</dbReference>
<comment type="cofactor">
    <cofactor evidence="1">
        <name>Zn(2+)</name>
        <dbReference type="ChEBI" id="CHEBI:29105"/>
    </cofactor>
</comment>
<evidence type="ECO:0000259" key="10">
    <source>
        <dbReference type="Pfam" id="PF01087"/>
    </source>
</evidence>
<evidence type="ECO:0000259" key="11">
    <source>
        <dbReference type="Pfam" id="PF02744"/>
    </source>
</evidence>
<evidence type="ECO:0000256" key="8">
    <source>
        <dbReference type="ARBA" id="ARBA00023277"/>
    </source>
</evidence>
<keyword evidence="13" id="KW-1185">Reference proteome</keyword>
<dbReference type="SUPFAM" id="SSF54197">
    <property type="entry name" value="HIT-like"/>
    <property type="match status" value="2"/>
</dbReference>
<evidence type="ECO:0000256" key="9">
    <source>
        <dbReference type="SAM" id="MobiDB-lite"/>
    </source>
</evidence>
<evidence type="ECO:0000256" key="3">
    <source>
        <dbReference type="ARBA" id="ARBA00016340"/>
    </source>
</evidence>
<dbReference type="GO" id="GO:0008270">
    <property type="term" value="F:zinc ion binding"/>
    <property type="evidence" value="ECO:0007669"/>
    <property type="project" value="InterPro"/>
</dbReference>
<evidence type="ECO:0000313" key="13">
    <source>
        <dbReference type="Proteomes" id="UP001212997"/>
    </source>
</evidence>
<protein>
    <recommendedName>
        <fullName evidence="3">Galactose-1-phosphate uridylyltransferase</fullName>
    </recommendedName>
</protein>
<dbReference type="AlphaFoldDB" id="A0AAD5YBQ3"/>
<keyword evidence="5" id="KW-0548">Nucleotidyltransferase</keyword>
<dbReference type="PIRSF" id="PIRSF000808">
    <property type="entry name" value="GalT"/>
    <property type="match status" value="1"/>
</dbReference>
<dbReference type="Gene3D" id="3.30.428.10">
    <property type="entry name" value="HIT-like"/>
    <property type="match status" value="2"/>
</dbReference>
<dbReference type="PANTHER" id="PTHR11943:SF1">
    <property type="entry name" value="GALACTOSE-1-PHOSPHATE URIDYLYLTRANSFERASE"/>
    <property type="match status" value="1"/>
</dbReference>
<dbReference type="InterPro" id="IPR001937">
    <property type="entry name" value="GalP_UDPtransf1"/>
</dbReference>
<dbReference type="InterPro" id="IPR005850">
    <property type="entry name" value="GalP_Utransf_C"/>
</dbReference>
<feature type="domain" description="Galactose-1-phosphate uridyl transferase N-terminal" evidence="10">
    <location>
        <begin position="7"/>
        <end position="157"/>
    </location>
</feature>
<feature type="domain" description="Galactose-1-phosphate uridyl transferase C-terminal" evidence="11">
    <location>
        <begin position="191"/>
        <end position="360"/>
    </location>
</feature>
<proteinExistence type="inferred from homology"/>
<evidence type="ECO:0000313" key="12">
    <source>
        <dbReference type="EMBL" id="KAJ3477093.1"/>
    </source>
</evidence>
<reference evidence="12" key="1">
    <citation type="submission" date="2022-07" db="EMBL/GenBank/DDBJ databases">
        <title>Genome Sequence of Physisporinus lineatus.</title>
        <authorList>
            <person name="Buettner E."/>
        </authorList>
    </citation>
    <scope>NUCLEOTIDE SEQUENCE</scope>
    <source>
        <strain evidence="12">VT162</strain>
    </source>
</reference>
<comment type="similarity">
    <text evidence="2">Belongs to the galactose-1-phosphate uridylyltransferase type 1 family.</text>
</comment>
<dbReference type="EMBL" id="JANAWD010000632">
    <property type="protein sequence ID" value="KAJ3477093.1"/>
    <property type="molecule type" value="Genomic_DNA"/>
</dbReference>
<evidence type="ECO:0000256" key="7">
    <source>
        <dbReference type="ARBA" id="ARBA00022833"/>
    </source>
</evidence>
<dbReference type="GO" id="GO:0033499">
    <property type="term" value="P:galactose catabolic process via UDP-galactose, Leloir pathway"/>
    <property type="evidence" value="ECO:0007669"/>
    <property type="project" value="TreeGrafter"/>
</dbReference>
<dbReference type="PANTHER" id="PTHR11943">
    <property type="entry name" value="GALACTOSE-1-PHOSPHATE URIDYLYLTRANSFERASE"/>
    <property type="match status" value="1"/>
</dbReference>
<evidence type="ECO:0000256" key="4">
    <source>
        <dbReference type="ARBA" id="ARBA00022679"/>
    </source>
</evidence>
<dbReference type="InterPro" id="IPR005849">
    <property type="entry name" value="GalP_Utransf_N"/>
</dbReference>
<evidence type="ECO:0000256" key="5">
    <source>
        <dbReference type="ARBA" id="ARBA00022695"/>
    </source>
</evidence>
<gene>
    <name evidence="12" type="ORF">NLI96_g10702</name>
</gene>
<keyword evidence="7" id="KW-0862">Zinc</keyword>